<proteinExistence type="predicted"/>
<accession>A0A9D1Y6S2</accession>
<comment type="caution">
    <text evidence="1">The sequence shown here is derived from an EMBL/GenBank/DDBJ whole genome shotgun (WGS) entry which is preliminary data.</text>
</comment>
<reference evidence="1" key="2">
    <citation type="submission" date="2021-04" db="EMBL/GenBank/DDBJ databases">
        <authorList>
            <person name="Gilroy R."/>
        </authorList>
    </citation>
    <scope>NUCLEOTIDE SEQUENCE</scope>
    <source>
        <strain evidence="1">ChiBcec16_6824</strain>
    </source>
</reference>
<reference evidence="1" key="1">
    <citation type="journal article" date="2021" name="PeerJ">
        <title>Extensive microbial diversity within the chicken gut microbiome revealed by metagenomics and culture.</title>
        <authorList>
            <person name="Gilroy R."/>
            <person name="Ravi A."/>
            <person name="Getino M."/>
            <person name="Pursley I."/>
            <person name="Horton D.L."/>
            <person name="Alikhan N.F."/>
            <person name="Baker D."/>
            <person name="Gharbi K."/>
            <person name="Hall N."/>
            <person name="Watson M."/>
            <person name="Adriaenssens E.M."/>
            <person name="Foster-Nyarko E."/>
            <person name="Jarju S."/>
            <person name="Secka A."/>
            <person name="Antonio M."/>
            <person name="Oren A."/>
            <person name="Chaudhuri R.R."/>
            <person name="La Ragione R."/>
            <person name="Hildebrand F."/>
            <person name="Pallen M.J."/>
        </authorList>
    </citation>
    <scope>NUCLEOTIDE SEQUENCE</scope>
    <source>
        <strain evidence="1">ChiBcec16_6824</strain>
    </source>
</reference>
<evidence type="ECO:0000313" key="2">
    <source>
        <dbReference type="Proteomes" id="UP000823868"/>
    </source>
</evidence>
<gene>
    <name evidence="1" type="ORF">H9841_01170</name>
</gene>
<name>A0A9D1Y6S2_9FIRM</name>
<dbReference type="EMBL" id="DXDX01000028">
    <property type="protein sequence ID" value="HIY20496.1"/>
    <property type="molecule type" value="Genomic_DNA"/>
</dbReference>
<sequence length="73" mass="8535">MNMKTTRYYMVETEVCGTCSHYHQHFVLMKNGHFHPLWYGHCGRRGLRHPQPGDVCPHWSPALKPDEEPASKD</sequence>
<organism evidence="1 2">
    <name type="scientific">Candidatus Flavonifractor merdigallinarum</name>
    <dbReference type="NCBI Taxonomy" id="2838589"/>
    <lineage>
        <taxon>Bacteria</taxon>
        <taxon>Bacillati</taxon>
        <taxon>Bacillota</taxon>
        <taxon>Clostridia</taxon>
        <taxon>Eubacteriales</taxon>
        <taxon>Oscillospiraceae</taxon>
        <taxon>Flavonifractor</taxon>
    </lineage>
</organism>
<dbReference type="Proteomes" id="UP000823868">
    <property type="component" value="Unassembled WGS sequence"/>
</dbReference>
<evidence type="ECO:0000313" key="1">
    <source>
        <dbReference type="EMBL" id="HIY20496.1"/>
    </source>
</evidence>
<dbReference type="AlphaFoldDB" id="A0A9D1Y6S2"/>
<protein>
    <submittedName>
        <fullName evidence="1">Uncharacterized protein</fullName>
    </submittedName>
</protein>